<protein>
    <submittedName>
        <fullName evidence="1">Uncharacterized protein</fullName>
    </submittedName>
</protein>
<sequence>MALTMLPISPGADSVFALRVSASSLTDSTHFLAVTVRLGVIT</sequence>
<organism evidence="1">
    <name type="scientific">Arundo donax</name>
    <name type="common">Giant reed</name>
    <name type="synonym">Donax arundinaceus</name>
    <dbReference type="NCBI Taxonomy" id="35708"/>
    <lineage>
        <taxon>Eukaryota</taxon>
        <taxon>Viridiplantae</taxon>
        <taxon>Streptophyta</taxon>
        <taxon>Embryophyta</taxon>
        <taxon>Tracheophyta</taxon>
        <taxon>Spermatophyta</taxon>
        <taxon>Magnoliopsida</taxon>
        <taxon>Liliopsida</taxon>
        <taxon>Poales</taxon>
        <taxon>Poaceae</taxon>
        <taxon>PACMAD clade</taxon>
        <taxon>Arundinoideae</taxon>
        <taxon>Arundineae</taxon>
        <taxon>Arundo</taxon>
    </lineage>
</organism>
<name>A0A0A9C5U1_ARUDO</name>
<proteinExistence type="predicted"/>
<reference evidence="1" key="1">
    <citation type="submission" date="2014-09" db="EMBL/GenBank/DDBJ databases">
        <authorList>
            <person name="Magalhaes I.L.F."/>
            <person name="Oliveira U."/>
            <person name="Santos F.R."/>
            <person name="Vidigal T.H.D.A."/>
            <person name="Brescovit A.D."/>
            <person name="Santos A.J."/>
        </authorList>
    </citation>
    <scope>NUCLEOTIDE SEQUENCE</scope>
    <source>
        <tissue evidence="1">Shoot tissue taken approximately 20 cm above the soil surface</tissue>
    </source>
</reference>
<accession>A0A0A9C5U1</accession>
<dbReference type="AlphaFoldDB" id="A0A0A9C5U1"/>
<dbReference type="EMBL" id="GBRH01226271">
    <property type="protein sequence ID" value="JAD71624.1"/>
    <property type="molecule type" value="Transcribed_RNA"/>
</dbReference>
<evidence type="ECO:0000313" key="1">
    <source>
        <dbReference type="EMBL" id="JAD71624.1"/>
    </source>
</evidence>
<reference evidence="1" key="2">
    <citation type="journal article" date="2015" name="Data Brief">
        <title>Shoot transcriptome of the giant reed, Arundo donax.</title>
        <authorList>
            <person name="Barrero R.A."/>
            <person name="Guerrero F.D."/>
            <person name="Moolhuijzen P."/>
            <person name="Goolsby J.A."/>
            <person name="Tidwell J."/>
            <person name="Bellgard S.E."/>
            <person name="Bellgard M.I."/>
        </authorList>
    </citation>
    <scope>NUCLEOTIDE SEQUENCE</scope>
    <source>
        <tissue evidence="1">Shoot tissue taken approximately 20 cm above the soil surface</tissue>
    </source>
</reference>